<dbReference type="EMBL" id="FMHV01000002">
    <property type="protein sequence ID" value="SCL29595.1"/>
    <property type="molecule type" value="Genomic_DNA"/>
</dbReference>
<accession>A0A1C6SJN9</accession>
<protein>
    <recommendedName>
        <fullName evidence="4">Glycogen debranching protein</fullName>
    </recommendedName>
</protein>
<dbReference type="Gene3D" id="1.50.10.10">
    <property type="match status" value="1"/>
</dbReference>
<dbReference type="InterPro" id="IPR012341">
    <property type="entry name" value="6hp_glycosidase-like_sf"/>
</dbReference>
<evidence type="ECO:0008006" key="4">
    <source>
        <dbReference type="Google" id="ProtNLM"/>
    </source>
</evidence>
<evidence type="ECO:0000313" key="2">
    <source>
        <dbReference type="EMBL" id="SCL29595.1"/>
    </source>
</evidence>
<gene>
    <name evidence="2" type="ORF">GA0070624_3913</name>
</gene>
<reference evidence="3" key="1">
    <citation type="submission" date="2016-06" db="EMBL/GenBank/DDBJ databases">
        <authorList>
            <person name="Varghese N."/>
            <person name="Submissions Spin"/>
        </authorList>
    </citation>
    <scope>NUCLEOTIDE SEQUENCE [LARGE SCALE GENOMIC DNA]</scope>
    <source>
        <strain evidence="3">DSM 45431</strain>
    </source>
</reference>
<evidence type="ECO:0000313" key="3">
    <source>
        <dbReference type="Proteomes" id="UP000199413"/>
    </source>
</evidence>
<dbReference type="STRING" id="568872.GA0070624_3913"/>
<evidence type="ECO:0000256" key="1">
    <source>
        <dbReference type="SAM" id="SignalP"/>
    </source>
</evidence>
<organism evidence="2 3">
    <name type="scientific">Micromonospora rhizosphaerae</name>
    <dbReference type="NCBI Taxonomy" id="568872"/>
    <lineage>
        <taxon>Bacteria</taxon>
        <taxon>Bacillati</taxon>
        <taxon>Actinomycetota</taxon>
        <taxon>Actinomycetes</taxon>
        <taxon>Micromonosporales</taxon>
        <taxon>Micromonosporaceae</taxon>
        <taxon>Micromonospora</taxon>
    </lineage>
</organism>
<dbReference type="SUPFAM" id="SSF48208">
    <property type="entry name" value="Six-hairpin glycosidases"/>
    <property type="match status" value="1"/>
</dbReference>
<dbReference type="GO" id="GO:0005975">
    <property type="term" value="P:carbohydrate metabolic process"/>
    <property type="evidence" value="ECO:0007669"/>
    <property type="project" value="InterPro"/>
</dbReference>
<proteinExistence type="predicted"/>
<dbReference type="AlphaFoldDB" id="A0A1C6SJN9"/>
<keyword evidence="1" id="KW-0732">Signal</keyword>
<dbReference type="Proteomes" id="UP000199413">
    <property type="component" value="Unassembled WGS sequence"/>
</dbReference>
<feature type="chain" id="PRO_5008745837" description="Glycogen debranching protein" evidence="1">
    <location>
        <begin position="42"/>
        <end position="886"/>
    </location>
</feature>
<dbReference type="RefSeq" id="WP_218105210.1">
    <property type="nucleotide sequence ID" value="NZ_FMHV01000002.1"/>
</dbReference>
<keyword evidence="3" id="KW-1185">Reference proteome</keyword>
<feature type="signal peptide" evidence="1">
    <location>
        <begin position="1"/>
        <end position="41"/>
    </location>
</feature>
<sequence>MIDSVRRTSPPGKHPRARAAAIALATGSALALCVTAAPASAARTALAPSGDVVATGSGGAELSEKTQLSNRRFVVTGDRAYEVGAADGTYPGTGWHIRGEMGGFWSPPIKLLDGLWFAVDGKWLKTTTFTSGEGYTRMDMAAGNGATVRRLDVVPDDGRATLVGLNLPGAAGGGTSQVKLTVHAHSELLSAYPWGWATPSQAQFNLPDSGSFDGNNLVFRDNGTPPVPGAPTHDWAAMVGSTLTPSAATLGPGFRGPQGDVVCGDPQPAVCDDGPYGKGTGGELTYPVTVPAGGRTVWFAVAGSDAGPSQAQAELTQALRDPAGAAAAKLAARQKIAAQSRVDLPGDPMLARSVEWSKQNVADSVQESRNLRVFPSSEGRQYPPPSGTVAVARWLGAGWPDYPWLFATDGEYSAFPAVAAGQFDAVKSHLTALRDVSDIANHRSGKVVHEVTPDGQVYYGANADPGNTDETVKFPSAVALVWRWTGDNAFRDQMYDFAVRNMRYAVALDADGDGWPEGSGNVERAGMGQEKLDVAVYTIRGLLDLADLAAAKHDAATAAWATEQARQRLKIFEKTWWYGGDAKGYADSLSDPGNVKLFQRYWTGVTPMEAVLPGSPGRSGGPGQVAGPPVPGHPLAATDHADTGLAQRERDCYTGEFGLYHTGTGPTSDPAGNKGPSCDSVVSSVQSERTVFTLGAAVMAVAEGNYGRLAQQRHYTNANARTQLDPTVWEMPGAMPEISPSPDFGSNMERDFLSRSSVLQTWGSYGTLWPVINQQLGVAPDIGRGQLAVVPQLPSGQHRISGSNIRVGTGHVDVAETRSGSTLQVTVDAAVPCQLTLGAVLPSGATVANVQLDGHKADYRTVQTGRGIEVVVQTSSGAHTLTITLK</sequence>
<dbReference type="InterPro" id="IPR008928">
    <property type="entry name" value="6-hairpin_glycosidase_sf"/>
</dbReference>
<name>A0A1C6SJN9_9ACTN</name>